<evidence type="ECO:0000256" key="1">
    <source>
        <dbReference type="SAM" id="SignalP"/>
    </source>
</evidence>
<evidence type="ECO:0000313" key="2">
    <source>
        <dbReference type="EMBL" id="TGE14069.1"/>
    </source>
</evidence>
<gene>
    <name evidence="2" type="ORF">E5J99_17600</name>
</gene>
<protein>
    <submittedName>
        <fullName evidence="2">DUF2911 domain-containing protein</fullName>
    </submittedName>
</protein>
<dbReference type="OrthoDB" id="195456at2"/>
<dbReference type="InterPro" id="IPR011990">
    <property type="entry name" value="TPR-like_helical_dom_sf"/>
</dbReference>
<proteinExistence type="predicted"/>
<dbReference type="Gene3D" id="1.25.40.10">
    <property type="entry name" value="Tetratricopeptide repeat domain"/>
    <property type="match status" value="1"/>
</dbReference>
<feature type="chain" id="PRO_5021480810" evidence="1">
    <location>
        <begin position="20"/>
        <end position="283"/>
    </location>
</feature>
<feature type="signal peptide" evidence="1">
    <location>
        <begin position="1"/>
        <end position="19"/>
    </location>
</feature>
<keyword evidence="3" id="KW-1185">Reference proteome</keyword>
<accession>A0A4Z0PG13</accession>
<dbReference type="SUPFAM" id="SSF48452">
    <property type="entry name" value="TPR-like"/>
    <property type="match status" value="1"/>
</dbReference>
<name>A0A4Z0PG13_9BACT</name>
<dbReference type="InterPro" id="IPR021314">
    <property type="entry name" value="DUF2911"/>
</dbReference>
<evidence type="ECO:0000313" key="3">
    <source>
        <dbReference type="Proteomes" id="UP000297739"/>
    </source>
</evidence>
<keyword evidence="1" id="KW-0732">Signal</keyword>
<reference evidence="2 3" key="1">
    <citation type="submission" date="2019-04" db="EMBL/GenBank/DDBJ databases">
        <authorList>
            <person name="Feng G."/>
            <person name="Zhang J."/>
            <person name="Zhu H."/>
        </authorList>
    </citation>
    <scope>NUCLEOTIDE SEQUENCE [LARGE SCALE GENOMIC DNA]</scope>
    <source>
        <strain evidence="2 3">JCM 17223</strain>
    </source>
</reference>
<organism evidence="2 3">
    <name type="scientific">Hymenobacter elongatus</name>
    <dbReference type="NCBI Taxonomy" id="877208"/>
    <lineage>
        <taxon>Bacteria</taxon>
        <taxon>Pseudomonadati</taxon>
        <taxon>Bacteroidota</taxon>
        <taxon>Cytophagia</taxon>
        <taxon>Cytophagales</taxon>
        <taxon>Hymenobacteraceae</taxon>
        <taxon>Hymenobacter</taxon>
    </lineage>
</organism>
<dbReference type="AlphaFoldDB" id="A0A4Z0PG13"/>
<dbReference type="Proteomes" id="UP000297739">
    <property type="component" value="Unassembled WGS sequence"/>
</dbReference>
<comment type="caution">
    <text evidence="2">The sequence shown here is derived from an EMBL/GenBank/DDBJ whole genome shotgun (WGS) entry which is preliminary data.</text>
</comment>
<dbReference type="EMBL" id="SRLD01000042">
    <property type="protein sequence ID" value="TGE14069.1"/>
    <property type="molecule type" value="Genomic_DNA"/>
</dbReference>
<dbReference type="RefSeq" id="WP_135499132.1">
    <property type="nucleotide sequence ID" value="NZ_SRLD01000042.1"/>
</dbReference>
<dbReference type="Pfam" id="PF11138">
    <property type="entry name" value="DUF2911"/>
    <property type="match status" value="1"/>
</dbReference>
<sequence length="283" mass="31338">MKAFYLFGATAMLVSAAQAQQLRLPAASPRVTIRQEFSTSFVGLDYSRPAKKSRAIFGKLVPYDVVWRTGANTVTKVRFGEEVTFGGQKVAAGTYALLTIPAAKEWTLILNKDTAQWGAYGYKPELDVVRVKAKASSVASVAENLSLTLENLQSAAADLTLRWDKTQVAVPILADANARVLAQIQEAMKGEKKPYMSAAQYYYNSNNPDMPQALTWIDEAIKIKPTYSAYYWKARVLQRTKRNAEAAEAARQSLELVKLEKNEVTKGEYTRLGQQVLAEVGKK</sequence>